<evidence type="ECO:0000313" key="2">
    <source>
        <dbReference type="Proteomes" id="UP000031599"/>
    </source>
</evidence>
<reference evidence="1 2" key="1">
    <citation type="submission" date="2014-12" db="EMBL/GenBank/DDBJ databases">
        <title>Genome assembly of Enhygromyxa salina DSM 15201.</title>
        <authorList>
            <person name="Sharma G."/>
            <person name="Subramanian S."/>
        </authorList>
    </citation>
    <scope>NUCLEOTIDE SEQUENCE [LARGE SCALE GENOMIC DNA]</scope>
    <source>
        <strain evidence="1 2">DSM 15201</strain>
    </source>
</reference>
<gene>
    <name evidence="1" type="ORF">DB30_07280</name>
</gene>
<dbReference type="Proteomes" id="UP000031599">
    <property type="component" value="Unassembled WGS sequence"/>
</dbReference>
<comment type="caution">
    <text evidence="1">The sequence shown here is derived from an EMBL/GenBank/DDBJ whole genome shotgun (WGS) entry which is preliminary data.</text>
</comment>
<dbReference type="PANTHER" id="PTHR34301:SF8">
    <property type="entry name" value="ATPASE DOMAIN-CONTAINING PROTEIN"/>
    <property type="match status" value="1"/>
</dbReference>
<dbReference type="AlphaFoldDB" id="A0A0C1ZSQ1"/>
<proteinExistence type="predicted"/>
<dbReference type="SUPFAM" id="SSF52540">
    <property type="entry name" value="P-loop containing nucleoside triphosphate hydrolases"/>
    <property type="match status" value="1"/>
</dbReference>
<sequence>MSIRNTIGSPVEGQNFYDREEMQARLWDRLETDHVLLLAPRRVGKTSLLYKLEATAETHNFKAIFASVASHSTELAFLHALLEILAGDRGPGAKIVSRAQKLLDRVKKLSVDKISVELEMQQWQDIGAELLQILRTVDGRCVLMLDELPIFVLNLLRVHGRERARLFLNWFRHVRGDRQARLGVRWLVCGSIGLDTVTQRERLGDTINDLAIVRLGGFSREHARDFLADLAATYSIELSDEVNGHILDKIDWLIPYHLQLLFSMVRDLEVITPDIASVDQAYDRLLTNSHKSYFDTWVQRLLDELGPIDEDHALALLEAAARDTSGAPKSVMRELMHGRGADEQLTRYLLGVLESDGYLVEDSDRWRFRSPLLRDYWRSMVLS</sequence>
<dbReference type="PANTHER" id="PTHR34301">
    <property type="entry name" value="DNA-BINDING PROTEIN-RELATED"/>
    <property type="match status" value="1"/>
</dbReference>
<dbReference type="Gene3D" id="3.40.50.300">
    <property type="entry name" value="P-loop containing nucleotide triphosphate hydrolases"/>
    <property type="match status" value="1"/>
</dbReference>
<evidence type="ECO:0000313" key="1">
    <source>
        <dbReference type="EMBL" id="KIG14093.1"/>
    </source>
</evidence>
<evidence type="ECO:0008006" key="3">
    <source>
        <dbReference type="Google" id="ProtNLM"/>
    </source>
</evidence>
<protein>
    <recommendedName>
        <fullName evidence="3">Archaeal ATPase</fullName>
    </recommendedName>
</protein>
<accession>A0A0C1ZSQ1</accession>
<organism evidence="1 2">
    <name type="scientific">Enhygromyxa salina</name>
    <dbReference type="NCBI Taxonomy" id="215803"/>
    <lineage>
        <taxon>Bacteria</taxon>
        <taxon>Pseudomonadati</taxon>
        <taxon>Myxococcota</taxon>
        <taxon>Polyangia</taxon>
        <taxon>Nannocystales</taxon>
        <taxon>Nannocystaceae</taxon>
        <taxon>Enhygromyxa</taxon>
    </lineage>
</organism>
<name>A0A0C1ZSQ1_9BACT</name>
<dbReference type="InterPro" id="IPR027417">
    <property type="entry name" value="P-loop_NTPase"/>
</dbReference>
<dbReference type="RefSeq" id="WP_052554365.1">
    <property type="nucleotide sequence ID" value="NZ_JMCC02000080.1"/>
</dbReference>
<dbReference type="EMBL" id="JMCC02000080">
    <property type="protein sequence ID" value="KIG14093.1"/>
    <property type="molecule type" value="Genomic_DNA"/>
</dbReference>